<accession>A0A8X6QWE1</accession>
<evidence type="ECO:0000313" key="2">
    <source>
        <dbReference type="Proteomes" id="UP000887013"/>
    </source>
</evidence>
<gene>
    <name evidence="1" type="ORF">NPIL_24591</name>
</gene>
<name>A0A8X6QWE1_NEPPI</name>
<evidence type="ECO:0000313" key="1">
    <source>
        <dbReference type="EMBL" id="GFU39826.1"/>
    </source>
</evidence>
<dbReference type="EMBL" id="BMAW01131525">
    <property type="protein sequence ID" value="GFU39826.1"/>
    <property type="molecule type" value="Genomic_DNA"/>
</dbReference>
<reference evidence="1" key="1">
    <citation type="submission" date="2020-08" db="EMBL/GenBank/DDBJ databases">
        <title>Multicomponent nature underlies the extraordinary mechanical properties of spider dragline silk.</title>
        <authorList>
            <person name="Kono N."/>
            <person name="Nakamura H."/>
            <person name="Mori M."/>
            <person name="Yoshida Y."/>
            <person name="Ohtoshi R."/>
            <person name="Malay A.D."/>
            <person name="Moran D.A.P."/>
            <person name="Tomita M."/>
            <person name="Numata K."/>
            <person name="Arakawa K."/>
        </authorList>
    </citation>
    <scope>NUCLEOTIDE SEQUENCE</scope>
</reference>
<proteinExistence type="predicted"/>
<dbReference type="Proteomes" id="UP000887013">
    <property type="component" value="Unassembled WGS sequence"/>
</dbReference>
<keyword evidence="2" id="KW-1185">Reference proteome</keyword>
<sequence length="82" mass="8979">MKEWKRRSVNRLAETKSLGKKRTLPRKERWGTGSGEYMAGSALGMCGEWVVFGSSGARNDQLLLQGSPGEALSVHPNGVVYL</sequence>
<organism evidence="1 2">
    <name type="scientific">Nephila pilipes</name>
    <name type="common">Giant wood spider</name>
    <name type="synonym">Nephila maculata</name>
    <dbReference type="NCBI Taxonomy" id="299642"/>
    <lineage>
        <taxon>Eukaryota</taxon>
        <taxon>Metazoa</taxon>
        <taxon>Ecdysozoa</taxon>
        <taxon>Arthropoda</taxon>
        <taxon>Chelicerata</taxon>
        <taxon>Arachnida</taxon>
        <taxon>Araneae</taxon>
        <taxon>Araneomorphae</taxon>
        <taxon>Entelegynae</taxon>
        <taxon>Araneoidea</taxon>
        <taxon>Nephilidae</taxon>
        <taxon>Nephila</taxon>
    </lineage>
</organism>
<dbReference type="AlphaFoldDB" id="A0A8X6QWE1"/>
<protein>
    <submittedName>
        <fullName evidence="1">Uncharacterized protein</fullName>
    </submittedName>
</protein>
<comment type="caution">
    <text evidence="1">The sequence shown here is derived from an EMBL/GenBank/DDBJ whole genome shotgun (WGS) entry which is preliminary data.</text>
</comment>